<feature type="transmembrane region" description="Helical" evidence="1">
    <location>
        <begin position="296"/>
        <end position="320"/>
    </location>
</feature>
<name>A0ABT7DSG6_9NEIS</name>
<dbReference type="EMBL" id="JARRAF010000002">
    <property type="protein sequence ID" value="MDK2123005.1"/>
    <property type="molecule type" value="Genomic_DNA"/>
</dbReference>
<dbReference type="RefSeq" id="WP_284099291.1">
    <property type="nucleotide sequence ID" value="NZ_JARRAF010000002.1"/>
</dbReference>
<gene>
    <name evidence="2" type="ORF">PZA18_02940</name>
</gene>
<reference evidence="2" key="1">
    <citation type="submission" date="2023-03" db="EMBL/GenBank/DDBJ databases">
        <title>Chitinimonas shenzhenensis gen. nov., sp. nov., a novel member of family Burkholderiaceae isolated from activated sludge collected in Shen Zhen, China.</title>
        <authorList>
            <person name="Wang X."/>
        </authorList>
    </citation>
    <scope>NUCLEOTIDE SEQUENCE</scope>
    <source>
        <strain evidence="2">DQS-5</strain>
    </source>
</reference>
<feature type="transmembrane region" description="Helical" evidence="1">
    <location>
        <begin position="53"/>
        <end position="71"/>
    </location>
</feature>
<dbReference type="Pfam" id="PF03594">
    <property type="entry name" value="BenE"/>
    <property type="match status" value="1"/>
</dbReference>
<keyword evidence="1" id="KW-0812">Transmembrane</keyword>
<feature type="transmembrane region" description="Helical" evidence="1">
    <location>
        <begin position="128"/>
        <end position="146"/>
    </location>
</feature>
<keyword evidence="3" id="KW-1185">Reference proteome</keyword>
<feature type="transmembrane region" description="Helical" evidence="1">
    <location>
        <begin position="176"/>
        <end position="195"/>
    </location>
</feature>
<dbReference type="Proteomes" id="UP001172778">
    <property type="component" value="Unassembled WGS sequence"/>
</dbReference>
<dbReference type="PANTHER" id="PTHR30199:SF0">
    <property type="entry name" value="INNER MEMBRANE PROTEIN YDCO"/>
    <property type="match status" value="1"/>
</dbReference>
<accession>A0ABT7DSG6</accession>
<dbReference type="NCBIfam" id="TIGR00843">
    <property type="entry name" value="benE"/>
    <property type="match status" value="1"/>
</dbReference>
<feature type="transmembrane region" description="Helical" evidence="1">
    <location>
        <begin position="326"/>
        <end position="345"/>
    </location>
</feature>
<feature type="transmembrane region" description="Helical" evidence="1">
    <location>
        <begin position="78"/>
        <end position="96"/>
    </location>
</feature>
<organism evidence="2 3">
    <name type="scientific">Parachitinimonas caeni</name>
    <dbReference type="NCBI Taxonomy" id="3031301"/>
    <lineage>
        <taxon>Bacteria</taxon>
        <taxon>Pseudomonadati</taxon>
        <taxon>Pseudomonadota</taxon>
        <taxon>Betaproteobacteria</taxon>
        <taxon>Neisseriales</taxon>
        <taxon>Chitinibacteraceae</taxon>
        <taxon>Parachitinimonas</taxon>
    </lineage>
</organism>
<feature type="transmembrane region" description="Helical" evidence="1">
    <location>
        <begin position="215"/>
        <end position="236"/>
    </location>
</feature>
<dbReference type="PANTHER" id="PTHR30199">
    <property type="entry name" value="MFS FAMILY TRANSPORTER, PREDICTED SUBSTRATE BENZOATE"/>
    <property type="match status" value="1"/>
</dbReference>
<dbReference type="InterPro" id="IPR004711">
    <property type="entry name" value="Benzoate_Transporter"/>
</dbReference>
<keyword evidence="1" id="KW-1133">Transmembrane helix</keyword>
<evidence type="ECO:0000313" key="2">
    <source>
        <dbReference type="EMBL" id="MDK2123005.1"/>
    </source>
</evidence>
<sequence length="413" mass="42515">MFKRAGGVMVKQDFSISAVVAGFLAVLVSFAGPLVIVFHAAKNAHLSDDLTSSWIWAISLGSGITGLVLSWRLKVPVITAWSTPGAALLVGILPTMPYAQAIGAYMLAALLITAIGLSGTFDKLMPRLPKGLAGAMLAGILLHFGTEVFTSIKAMPALVFGMLAVYLLAKRIWPRYAIAAVLLVGILFAVTSGDAQLSAIRFELVAPVWTKPEWSVSSALSLALPLALVTLTGQYVPGMAVLKSSGYQTPAGGIVTTTGIGSLLLAPFGAHGVNLAAITAAICTGKEAHEDPAKRYVAGIACGLFYILVGVFGGALALLFAALPKALIATLAGLALISAITAGLVGAIQDESHRESAIITFLVTASGMSFLGLGSAFWGLVIGGVAYVVLHKPWHGPTDAALPAGSVTQNQTK</sequence>
<comment type="caution">
    <text evidence="2">The sequence shown here is derived from an EMBL/GenBank/DDBJ whole genome shotgun (WGS) entry which is preliminary data.</text>
</comment>
<protein>
    <submittedName>
        <fullName evidence="2">Benzoate/H(+) symporter BenE family transporter</fullName>
    </submittedName>
</protein>
<feature type="transmembrane region" description="Helical" evidence="1">
    <location>
        <begin position="102"/>
        <end position="121"/>
    </location>
</feature>
<feature type="transmembrane region" description="Helical" evidence="1">
    <location>
        <begin position="20"/>
        <end position="41"/>
    </location>
</feature>
<evidence type="ECO:0000313" key="3">
    <source>
        <dbReference type="Proteomes" id="UP001172778"/>
    </source>
</evidence>
<keyword evidence="1" id="KW-0472">Membrane</keyword>
<feature type="transmembrane region" description="Helical" evidence="1">
    <location>
        <begin position="357"/>
        <end position="390"/>
    </location>
</feature>
<evidence type="ECO:0000256" key="1">
    <source>
        <dbReference type="SAM" id="Phobius"/>
    </source>
</evidence>
<proteinExistence type="predicted"/>